<evidence type="ECO:0000259" key="5">
    <source>
        <dbReference type="PROSITE" id="PS51462"/>
    </source>
</evidence>
<evidence type="ECO:0000313" key="6">
    <source>
        <dbReference type="EMBL" id="HHI88684.1"/>
    </source>
</evidence>
<dbReference type="Gene3D" id="3.90.79.10">
    <property type="entry name" value="Nucleoside Triphosphate Pyrophosphohydrolase"/>
    <property type="match status" value="1"/>
</dbReference>
<dbReference type="InterPro" id="IPR015797">
    <property type="entry name" value="NUDIX_hydrolase-like_dom_sf"/>
</dbReference>
<feature type="short sequence motif" description="Nudix box" evidence="4">
    <location>
        <begin position="42"/>
        <end position="63"/>
    </location>
</feature>
<comment type="cofactor">
    <cofactor evidence="1">
        <name>Mn(2+)</name>
        <dbReference type="ChEBI" id="CHEBI:29035"/>
    </cofactor>
</comment>
<protein>
    <recommendedName>
        <fullName evidence="4">RNA pyrophosphohydrolase</fullName>
        <ecNumber evidence="4">3.6.1.-</ecNumber>
    </recommendedName>
    <alternativeName>
        <fullName evidence="4">(Di)nucleoside polyphosphate hydrolase</fullName>
    </alternativeName>
</protein>
<feature type="domain" description="Nudix hydrolase" evidence="5">
    <location>
        <begin position="7"/>
        <end position="153"/>
    </location>
</feature>
<dbReference type="PANTHER" id="PTHR43046:SF14">
    <property type="entry name" value="MUTT_NUDIX FAMILY PROTEIN"/>
    <property type="match status" value="1"/>
</dbReference>
<dbReference type="AlphaFoldDB" id="A0A7V5NWS7"/>
<evidence type="ECO:0000256" key="3">
    <source>
        <dbReference type="ARBA" id="ARBA00022801"/>
    </source>
</evidence>
<dbReference type="GO" id="GO:0016462">
    <property type="term" value="F:pyrophosphatase activity"/>
    <property type="evidence" value="ECO:0007669"/>
    <property type="project" value="UniProtKB-ARBA"/>
</dbReference>
<evidence type="ECO:0000256" key="2">
    <source>
        <dbReference type="ARBA" id="ARBA00001946"/>
    </source>
</evidence>
<dbReference type="InterPro" id="IPR022927">
    <property type="entry name" value="RppH"/>
</dbReference>
<dbReference type="Proteomes" id="UP000885806">
    <property type="component" value="Unassembled WGS sequence"/>
</dbReference>
<dbReference type="PROSITE" id="PS00893">
    <property type="entry name" value="NUDIX_BOX"/>
    <property type="match status" value="1"/>
</dbReference>
<gene>
    <name evidence="4" type="primary">rppH</name>
    <name evidence="4" type="synonym">nudH</name>
    <name evidence="6" type="ORF">ENK01_01910</name>
</gene>
<name>A0A7V5NWS7_9PROT</name>
<comment type="caution">
    <text evidence="6">The sequence shown here is derived from an EMBL/GenBank/DDBJ whole genome shotgun (WGS) entry which is preliminary data.</text>
</comment>
<dbReference type="PANTHER" id="PTHR43046">
    <property type="entry name" value="GDP-MANNOSE MANNOSYL HYDROLASE"/>
    <property type="match status" value="1"/>
</dbReference>
<comment type="cofactor">
    <cofactor evidence="2">
        <name>Mg(2+)</name>
        <dbReference type="ChEBI" id="CHEBI:18420"/>
    </cofactor>
</comment>
<dbReference type="InterPro" id="IPR020476">
    <property type="entry name" value="Nudix_hydrolase"/>
</dbReference>
<reference evidence="6" key="1">
    <citation type="journal article" date="2020" name="mSystems">
        <title>Genome- and Community-Level Interaction Insights into Carbon Utilization and Element Cycling Functions of Hydrothermarchaeota in Hydrothermal Sediment.</title>
        <authorList>
            <person name="Zhou Z."/>
            <person name="Liu Y."/>
            <person name="Xu W."/>
            <person name="Pan J."/>
            <person name="Luo Z.H."/>
            <person name="Li M."/>
        </authorList>
    </citation>
    <scope>NUCLEOTIDE SEQUENCE [LARGE SCALE GENOMIC DNA]</scope>
    <source>
        <strain evidence="6">HyVt-538</strain>
    </source>
</reference>
<comment type="similarity">
    <text evidence="4">Belongs to the Nudix hydrolase family. RppH subfamily.</text>
</comment>
<dbReference type="InterPro" id="IPR000086">
    <property type="entry name" value="NUDIX_hydrolase_dom"/>
</dbReference>
<dbReference type="SUPFAM" id="SSF55811">
    <property type="entry name" value="Nudix"/>
    <property type="match status" value="1"/>
</dbReference>
<dbReference type="CDD" id="cd03671">
    <property type="entry name" value="NUDIX_Ap4A_hydrolase_plant_like"/>
    <property type="match status" value="1"/>
</dbReference>
<dbReference type="PRINTS" id="PR00502">
    <property type="entry name" value="NUDIXFAMILY"/>
</dbReference>
<proteinExistence type="inferred from homology"/>
<dbReference type="InterPro" id="IPR020084">
    <property type="entry name" value="NUDIX_hydrolase_CS"/>
</dbReference>
<keyword evidence="3 4" id="KW-0378">Hydrolase</keyword>
<comment type="cofactor">
    <cofactor evidence="4">
        <name>a divalent metal cation</name>
        <dbReference type="ChEBI" id="CHEBI:60240"/>
    </cofactor>
</comment>
<sequence length="168" mass="19425">MIRDPDKYRPSAGVVLFGRDGRVWMGRRRKASGPYVWQFPQGGIDKGEKPRAAALRELEEETGISRELVAPLGRIKDWLYYDFPDGFKGAKAARGWQGQRQKWYAYQFLGQDSDVNLKAHRQVEFSDWRWDDLARAPLLVVPFKRDVYAQIVRAFSHLAQPQANRVST</sequence>
<comment type="function">
    <text evidence="4">Accelerates the degradation of transcripts by removing pyrophosphate from the 5'-end of triphosphorylated RNA, leading to a more labile monophosphorylated state that can stimulate subsequent ribonuclease cleavage.</text>
</comment>
<accession>A0A7V5NWS7</accession>
<dbReference type="EC" id="3.6.1.-" evidence="4"/>
<dbReference type="PROSITE" id="PS51462">
    <property type="entry name" value="NUDIX"/>
    <property type="match status" value="1"/>
</dbReference>
<evidence type="ECO:0000256" key="4">
    <source>
        <dbReference type="HAMAP-Rule" id="MF_00298"/>
    </source>
</evidence>
<dbReference type="HAMAP" id="MF_00298">
    <property type="entry name" value="Nudix_RppH"/>
    <property type="match status" value="1"/>
</dbReference>
<dbReference type="Pfam" id="PF00293">
    <property type="entry name" value="NUDIX"/>
    <property type="match status" value="1"/>
</dbReference>
<evidence type="ECO:0000256" key="1">
    <source>
        <dbReference type="ARBA" id="ARBA00001936"/>
    </source>
</evidence>
<organism evidence="6">
    <name type="scientific">Hellea balneolensis</name>
    <dbReference type="NCBI Taxonomy" id="287478"/>
    <lineage>
        <taxon>Bacteria</taxon>
        <taxon>Pseudomonadati</taxon>
        <taxon>Pseudomonadota</taxon>
        <taxon>Alphaproteobacteria</taxon>
        <taxon>Maricaulales</taxon>
        <taxon>Robiginitomaculaceae</taxon>
        <taxon>Hellea</taxon>
    </lineage>
</organism>
<dbReference type="NCBIfam" id="NF001938">
    <property type="entry name" value="PRK00714.1-5"/>
    <property type="match status" value="1"/>
</dbReference>
<dbReference type="EMBL" id="DROP01000129">
    <property type="protein sequence ID" value="HHI88684.1"/>
    <property type="molecule type" value="Genomic_DNA"/>
</dbReference>